<comment type="cofactor">
    <cofactor evidence="18">
        <name>K(+)</name>
        <dbReference type="ChEBI" id="CHEBI:29103"/>
    </cofactor>
    <text evidence="18">Binds 1 potassium ion per subunit.</text>
</comment>
<evidence type="ECO:0000256" key="16">
    <source>
        <dbReference type="ARBA" id="ARBA00049209"/>
    </source>
</evidence>
<comment type="similarity">
    <text evidence="3 18">In the N-terminal section; belongs to the NnrE/AIBP family.</text>
</comment>
<keyword evidence="5 18" id="KW-0479">Metal-binding</keyword>
<feature type="domain" description="YjeF C-terminal" evidence="19">
    <location>
        <begin position="217"/>
        <end position="476"/>
    </location>
</feature>
<dbReference type="SUPFAM" id="SSF53613">
    <property type="entry name" value="Ribokinase-like"/>
    <property type="match status" value="1"/>
</dbReference>
<evidence type="ECO:0000256" key="6">
    <source>
        <dbReference type="ARBA" id="ARBA00022741"/>
    </source>
</evidence>
<evidence type="ECO:0000256" key="7">
    <source>
        <dbReference type="ARBA" id="ARBA00022840"/>
    </source>
</evidence>
<evidence type="ECO:0000256" key="18">
    <source>
        <dbReference type="PIRNR" id="PIRNR017184"/>
    </source>
</evidence>
<evidence type="ECO:0000259" key="19">
    <source>
        <dbReference type="PROSITE" id="PS51383"/>
    </source>
</evidence>
<dbReference type="PIRSF" id="PIRSF017184">
    <property type="entry name" value="Nnr"/>
    <property type="match status" value="1"/>
</dbReference>
<dbReference type="PANTHER" id="PTHR12592">
    <property type="entry name" value="ATP-DEPENDENT (S)-NAD(P)H-HYDRATE DEHYDRATASE FAMILY MEMBER"/>
    <property type="match status" value="1"/>
</dbReference>
<dbReference type="EMBL" id="JBHSDK010000002">
    <property type="protein sequence ID" value="MFC4333915.1"/>
    <property type="molecule type" value="Genomic_DNA"/>
</dbReference>
<keyword evidence="11 18" id="KW-0413">Isomerase</keyword>
<keyword evidence="8 17" id="KW-0521">NADP</keyword>
<dbReference type="SUPFAM" id="SSF64153">
    <property type="entry name" value="YjeF N-terminal domain-like"/>
    <property type="match status" value="1"/>
</dbReference>
<keyword evidence="6 17" id="KW-0547">Nucleotide-binding</keyword>
<sequence length="479" mass="49126">MREVWPVTAVRKAESTVMASLPEGTLMQRAAAGLEKVAADLLVKHFGGVYGRSVLLLTGMGDNGGDALFAGARLAGRGAAVRAVQILGSRRHEGGHKALRMAGGRFISPEDVGYHDLVLDGVTGIGGRPGLPIEAVNRLRKVRAGVTVAVDVPSGVNVDTGEAVGQAVHAEHTVTFGCLKPAHVTGPASELCGEIHLVDIGIGRALRHGDSVLSVPEESDIAEWVRRPGPADDKYTRGVAGIAAGSTRYPGAPLLAAAGAQAGPAGMIRFAGDQWRQVVSRHPSIVATPGIEEAGRVQAWLAGPGTGTGPRALKTLEHVLEAEVPTVLDADALTLVAKHSRLLAGRRAPLVLTPHDREYERLYGSPPEGDRASSALALASRLNAVVLLKGHRTIVADPDGSVYANPTGTPDLATAGSGDTLAGLLVSLLASGLGGGRAAAAAAYLHGLAGEFAARDGRPATAEDLGDALRDAVASVRTP</sequence>
<evidence type="ECO:0000256" key="1">
    <source>
        <dbReference type="ARBA" id="ARBA00000013"/>
    </source>
</evidence>
<keyword evidence="13" id="KW-0511">Multifunctional enzyme</keyword>
<proteinExistence type="inferred from homology"/>
<dbReference type="PROSITE" id="PS51385">
    <property type="entry name" value="YJEF_N"/>
    <property type="match status" value="1"/>
</dbReference>
<dbReference type="HAMAP" id="MF_01965">
    <property type="entry name" value="NADHX_dehydratase"/>
    <property type="match status" value="1"/>
</dbReference>
<keyword evidence="9 18" id="KW-0630">Potassium</keyword>
<comment type="catalytic activity">
    <reaction evidence="16 17 18">
        <text>(6S)-NADPHX + ADP = AMP + phosphate + NADPH + H(+)</text>
        <dbReference type="Rhea" id="RHEA:32235"/>
        <dbReference type="ChEBI" id="CHEBI:15378"/>
        <dbReference type="ChEBI" id="CHEBI:43474"/>
        <dbReference type="ChEBI" id="CHEBI:57783"/>
        <dbReference type="ChEBI" id="CHEBI:64076"/>
        <dbReference type="ChEBI" id="CHEBI:456215"/>
        <dbReference type="ChEBI" id="CHEBI:456216"/>
        <dbReference type="EC" id="4.2.1.136"/>
    </reaction>
</comment>
<keyword evidence="10 17" id="KW-0520">NAD</keyword>
<evidence type="ECO:0000256" key="3">
    <source>
        <dbReference type="ARBA" id="ARBA00006001"/>
    </source>
</evidence>
<evidence type="ECO:0000256" key="13">
    <source>
        <dbReference type="ARBA" id="ARBA00023268"/>
    </source>
</evidence>
<evidence type="ECO:0000256" key="17">
    <source>
        <dbReference type="HAMAP-Rule" id="MF_01965"/>
    </source>
</evidence>
<dbReference type="Pfam" id="PF03853">
    <property type="entry name" value="YjeF_N"/>
    <property type="match status" value="1"/>
</dbReference>
<feature type="binding site" evidence="17">
    <location>
        <position position="418"/>
    </location>
    <ligand>
        <name>AMP</name>
        <dbReference type="ChEBI" id="CHEBI:456215"/>
    </ligand>
</feature>
<comment type="function">
    <text evidence="17">Catalyzes the dehydration of the S-form of NAD(P)HX at the expense of ADP, which is converted to AMP. Together with NAD(P)HX epimerase, which catalyzes the epimerization of the S- and R-forms, the enzyme allows the repair of both epimers of NAD(P)HX, a damaged form of NAD(P)H that is a result of enzymatic or heat-dependent hydration.</text>
</comment>
<dbReference type="InterPro" id="IPR030677">
    <property type="entry name" value="Nnr"/>
</dbReference>
<dbReference type="Proteomes" id="UP001595823">
    <property type="component" value="Unassembled WGS sequence"/>
</dbReference>
<comment type="catalytic activity">
    <reaction evidence="15 17 18">
        <text>(6S)-NADHX + ADP = AMP + phosphate + NADH + H(+)</text>
        <dbReference type="Rhea" id="RHEA:32223"/>
        <dbReference type="ChEBI" id="CHEBI:15378"/>
        <dbReference type="ChEBI" id="CHEBI:43474"/>
        <dbReference type="ChEBI" id="CHEBI:57945"/>
        <dbReference type="ChEBI" id="CHEBI:64074"/>
        <dbReference type="ChEBI" id="CHEBI:456215"/>
        <dbReference type="ChEBI" id="CHEBI:456216"/>
        <dbReference type="EC" id="4.2.1.136"/>
    </reaction>
</comment>
<dbReference type="Gene3D" id="3.40.50.10260">
    <property type="entry name" value="YjeF N-terminal domain"/>
    <property type="match status" value="1"/>
</dbReference>
<comment type="catalytic activity">
    <reaction evidence="2 18">
        <text>(6R)-NADPHX = (6S)-NADPHX</text>
        <dbReference type="Rhea" id="RHEA:32227"/>
        <dbReference type="ChEBI" id="CHEBI:64076"/>
        <dbReference type="ChEBI" id="CHEBI:64077"/>
        <dbReference type="EC" id="5.1.99.6"/>
    </reaction>
</comment>
<feature type="binding site" evidence="17">
    <location>
        <position position="419"/>
    </location>
    <ligand>
        <name>(6S)-NADPHX</name>
        <dbReference type="ChEBI" id="CHEBI:64076"/>
    </ligand>
</feature>
<evidence type="ECO:0000256" key="15">
    <source>
        <dbReference type="ARBA" id="ARBA00048238"/>
    </source>
</evidence>
<comment type="caution">
    <text evidence="21">The sequence shown here is derived from an EMBL/GenBank/DDBJ whole genome shotgun (WGS) entry which is preliminary data.</text>
</comment>
<dbReference type="Pfam" id="PF01256">
    <property type="entry name" value="Carb_kinase"/>
    <property type="match status" value="1"/>
</dbReference>
<evidence type="ECO:0000256" key="9">
    <source>
        <dbReference type="ARBA" id="ARBA00022958"/>
    </source>
</evidence>
<organism evidence="21 22">
    <name type="scientific">Salininema proteolyticum</name>
    <dbReference type="NCBI Taxonomy" id="1607685"/>
    <lineage>
        <taxon>Bacteria</taxon>
        <taxon>Bacillati</taxon>
        <taxon>Actinomycetota</taxon>
        <taxon>Actinomycetes</taxon>
        <taxon>Glycomycetales</taxon>
        <taxon>Glycomycetaceae</taxon>
        <taxon>Salininema</taxon>
    </lineage>
</organism>
<evidence type="ECO:0000313" key="21">
    <source>
        <dbReference type="EMBL" id="MFC4333915.1"/>
    </source>
</evidence>
<comment type="similarity">
    <text evidence="4 18">In the C-terminal section; belongs to the NnrD/CARKD family.</text>
</comment>
<dbReference type="PROSITE" id="PS51383">
    <property type="entry name" value="YJEF_C_3"/>
    <property type="match status" value="1"/>
</dbReference>
<reference evidence="22" key="1">
    <citation type="journal article" date="2019" name="Int. J. Syst. Evol. Microbiol.">
        <title>The Global Catalogue of Microorganisms (GCM) 10K type strain sequencing project: providing services to taxonomists for standard genome sequencing and annotation.</title>
        <authorList>
            <consortium name="The Broad Institute Genomics Platform"/>
            <consortium name="The Broad Institute Genome Sequencing Center for Infectious Disease"/>
            <person name="Wu L."/>
            <person name="Ma J."/>
        </authorList>
    </citation>
    <scope>NUCLEOTIDE SEQUENCE [LARGE SCALE GENOMIC DNA]</scope>
    <source>
        <strain evidence="22">IBRC-M 10908</strain>
    </source>
</reference>
<comment type="function">
    <text evidence="14 18">Bifunctional enzyme that catalyzes the epimerization of the S- and R-forms of NAD(P)HX and the dehydration of the S-form of NAD(P)HX at the expense of ADP, which is converted to AMP. This allows the repair of both epimers of NAD(P)HX, a damaged form of NAD(P)H that is a result of enzymatic or heat-dependent hydration.</text>
</comment>
<feature type="binding site" evidence="17">
    <location>
        <position position="355"/>
    </location>
    <ligand>
        <name>(6S)-NADPHX</name>
        <dbReference type="ChEBI" id="CHEBI:64076"/>
    </ligand>
</feature>
<dbReference type="Gene3D" id="3.40.1190.20">
    <property type="match status" value="1"/>
</dbReference>
<comment type="catalytic activity">
    <reaction evidence="1 18">
        <text>(6R)-NADHX = (6S)-NADHX</text>
        <dbReference type="Rhea" id="RHEA:32215"/>
        <dbReference type="ChEBI" id="CHEBI:64074"/>
        <dbReference type="ChEBI" id="CHEBI:64075"/>
        <dbReference type="EC" id="5.1.99.6"/>
    </reaction>
</comment>
<gene>
    <name evidence="17" type="primary">nnrD</name>
    <name evidence="21" type="ORF">ACFPET_01735</name>
</gene>
<name>A0ABV8TT42_9ACTN</name>
<dbReference type="RefSeq" id="WP_380617654.1">
    <property type="nucleotide sequence ID" value="NZ_JBHSDK010000002.1"/>
</dbReference>
<evidence type="ECO:0000313" key="22">
    <source>
        <dbReference type="Proteomes" id="UP001595823"/>
    </source>
</evidence>
<feature type="domain" description="YjeF N-terminal" evidence="20">
    <location>
        <begin position="10"/>
        <end position="208"/>
    </location>
</feature>
<comment type="cofactor">
    <cofactor evidence="17">
        <name>Mg(2+)</name>
        <dbReference type="ChEBI" id="CHEBI:18420"/>
    </cofactor>
</comment>
<dbReference type="InterPro" id="IPR036652">
    <property type="entry name" value="YjeF_N_dom_sf"/>
</dbReference>
<dbReference type="InterPro" id="IPR000631">
    <property type="entry name" value="CARKD"/>
</dbReference>
<evidence type="ECO:0000256" key="14">
    <source>
        <dbReference type="ARBA" id="ARBA00025153"/>
    </source>
</evidence>
<evidence type="ECO:0000256" key="10">
    <source>
        <dbReference type="ARBA" id="ARBA00023027"/>
    </source>
</evidence>
<feature type="binding site" evidence="17">
    <location>
        <position position="252"/>
    </location>
    <ligand>
        <name>(6S)-NADPHX</name>
        <dbReference type="ChEBI" id="CHEBI:64076"/>
    </ligand>
</feature>
<dbReference type="InterPro" id="IPR029056">
    <property type="entry name" value="Ribokinase-like"/>
</dbReference>
<dbReference type="CDD" id="cd01171">
    <property type="entry name" value="YXKO-related"/>
    <property type="match status" value="1"/>
</dbReference>
<keyword evidence="7 17" id="KW-0067">ATP-binding</keyword>
<dbReference type="EC" id="4.2.1.136" evidence="17"/>
<protein>
    <recommendedName>
        <fullName evidence="17">ADP-dependent (S)-NAD(P)H-hydrate dehydratase</fullName>
        <ecNumber evidence="17">4.2.1.136</ecNumber>
    </recommendedName>
    <alternativeName>
        <fullName evidence="17">ADP-dependent NAD(P)HX dehydratase</fullName>
    </alternativeName>
</protein>
<evidence type="ECO:0000259" key="20">
    <source>
        <dbReference type="PROSITE" id="PS51385"/>
    </source>
</evidence>
<accession>A0ABV8TT42</accession>
<comment type="subunit">
    <text evidence="17">Homotetramer.</text>
</comment>
<comment type="similarity">
    <text evidence="17">Belongs to the NnrD/CARKD family.</text>
</comment>
<dbReference type="InterPro" id="IPR017953">
    <property type="entry name" value="Carbohydrate_kinase_pred_CS"/>
</dbReference>
<keyword evidence="12 17" id="KW-0456">Lyase</keyword>
<evidence type="ECO:0000256" key="2">
    <source>
        <dbReference type="ARBA" id="ARBA00000909"/>
    </source>
</evidence>
<dbReference type="PROSITE" id="PS01050">
    <property type="entry name" value="YJEF_C_2"/>
    <property type="match status" value="1"/>
</dbReference>
<evidence type="ECO:0000256" key="4">
    <source>
        <dbReference type="ARBA" id="ARBA00009524"/>
    </source>
</evidence>
<dbReference type="InterPro" id="IPR004443">
    <property type="entry name" value="YjeF_N_dom"/>
</dbReference>
<feature type="binding site" evidence="17">
    <location>
        <begin position="389"/>
        <end position="393"/>
    </location>
    <ligand>
        <name>AMP</name>
        <dbReference type="ChEBI" id="CHEBI:456215"/>
    </ligand>
</feature>
<keyword evidence="22" id="KW-1185">Reference proteome</keyword>
<evidence type="ECO:0000256" key="12">
    <source>
        <dbReference type="ARBA" id="ARBA00023239"/>
    </source>
</evidence>
<dbReference type="NCBIfam" id="TIGR00196">
    <property type="entry name" value="yjeF_cterm"/>
    <property type="match status" value="1"/>
</dbReference>
<evidence type="ECO:0000256" key="5">
    <source>
        <dbReference type="ARBA" id="ARBA00022723"/>
    </source>
</evidence>
<evidence type="ECO:0000256" key="11">
    <source>
        <dbReference type="ARBA" id="ARBA00023235"/>
    </source>
</evidence>
<feature type="binding site" evidence="17">
    <location>
        <position position="305"/>
    </location>
    <ligand>
        <name>(6S)-NADPHX</name>
        <dbReference type="ChEBI" id="CHEBI:64076"/>
    </ligand>
</feature>
<dbReference type="PANTHER" id="PTHR12592:SF0">
    <property type="entry name" value="ATP-DEPENDENT (S)-NAD(P)H-HYDRATE DEHYDRATASE"/>
    <property type="match status" value="1"/>
</dbReference>
<evidence type="ECO:0000256" key="8">
    <source>
        <dbReference type="ARBA" id="ARBA00022857"/>
    </source>
</evidence>